<sequence length="581" mass="63078">MSRHARNRIKPGVINWRHLFAIGLMGAVFAALVVRAAYIQVISPDRLRQQGDMRSLRVTSTQVPRGLITDRNGEELAVSVPVDAIYADPKVVLEKGGLQDKRRWQALAEVLGSNATELMDKISSDPQRRFVYLQRQVTPAMAHYVKELKIPGIGLKRESKRYYPTGEVDAHIIGFTNIDDHGLEGIERTYDDLLTGQPGKRKVRKDGLGRVVESLGTLQVAEKPQNIQLTIDQRIQSLAYRELKKAVNYFDATSGSVVVVDVATGEVLAMANAPSYNPNNRSNVKPYQLRNRSITDVFEPGSTAKPIAMMAALEAGIVKPNDKVDTNPGWMRLGGRRVQDHSNLGVISLDTILQKSSNMGIAKLALSISKEQLLGTYTKFGFGSQTGIDLVGESSGLFQYDRPRWSEFELATLAFGYSISVTPAQLARAYATLGNYGLRNPLTIIKGLPHLPPEQIVKPQNARAVLHMLESVVEPGGTATKAQVPGYKVAGKTGTARKAVAGGYGNEYVASFAGVAPASHPRLAVVVMINEPQGDQYYGGDVAAPVFSAVMGGALSLLNVMPDAITPDMRVAAVDKEVPRG</sequence>
<evidence type="ECO:0000256" key="6">
    <source>
        <dbReference type="ARBA" id="ARBA00022670"/>
    </source>
</evidence>
<keyword evidence="2 16" id="KW-1003">Cell membrane</keyword>
<keyword evidence="7 16" id="KW-0812">Transmembrane</keyword>
<evidence type="ECO:0000256" key="12">
    <source>
        <dbReference type="ARBA" id="ARBA00023136"/>
    </source>
</evidence>
<feature type="domain" description="Penicillin-binding protein dimerisation" evidence="18">
    <location>
        <begin position="61"/>
        <end position="214"/>
    </location>
</feature>
<dbReference type="EC" id="3.4.16.4" evidence="16"/>
<evidence type="ECO:0000256" key="16">
    <source>
        <dbReference type="HAMAP-Rule" id="MF_02080"/>
    </source>
</evidence>
<protein>
    <recommendedName>
        <fullName evidence="16">Peptidoglycan D,D-transpeptidase FtsI</fullName>
        <ecNumber evidence="16">3.4.16.4</ecNumber>
    </recommendedName>
    <alternativeName>
        <fullName evidence="16">Penicillin-binding protein 3</fullName>
        <shortName evidence="16">PBP-3</shortName>
    </alternativeName>
</protein>
<dbReference type="GO" id="GO:0005886">
    <property type="term" value="C:plasma membrane"/>
    <property type="evidence" value="ECO:0007669"/>
    <property type="project" value="UniProtKB-UniRule"/>
</dbReference>
<evidence type="ECO:0000259" key="18">
    <source>
        <dbReference type="Pfam" id="PF03717"/>
    </source>
</evidence>
<dbReference type="PANTHER" id="PTHR30627:SF1">
    <property type="entry name" value="PEPTIDOGLYCAN D,D-TRANSPEPTIDASE FTSI"/>
    <property type="match status" value="1"/>
</dbReference>
<dbReference type="AlphaFoldDB" id="A0A3N1Q1R0"/>
<evidence type="ECO:0000256" key="10">
    <source>
        <dbReference type="ARBA" id="ARBA00022984"/>
    </source>
</evidence>
<comment type="pathway">
    <text evidence="16">Cell wall biogenesis; peptidoglycan biosynthesis.</text>
</comment>
<evidence type="ECO:0000256" key="5">
    <source>
        <dbReference type="ARBA" id="ARBA00022645"/>
    </source>
</evidence>
<dbReference type="InterPro" id="IPR036138">
    <property type="entry name" value="PBP_dimer_sf"/>
</dbReference>
<dbReference type="OrthoDB" id="9766847at2"/>
<keyword evidence="14 16" id="KW-0131">Cell cycle</keyword>
<dbReference type="InterPro" id="IPR037532">
    <property type="entry name" value="FtsI_transpept"/>
</dbReference>
<keyword evidence="15 16" id="KW-0961">Cell wall biogenesis/degradation</keyword>
<evidence type="ECO:0000256" key="1">
    <source>
        <dbReference type="ARBA" id="ARBA00004370"/>
    </source>
</evidence>
<evidence type="ECO:0000313" key="19">
    <source>
        <dbReference type="EMBL" id="ROQ30776.1"/>
    </source>
</evidence>
<evidence type="ECO:0000259" key="17">
    <source>
        <dbReference type="Pfam" id="PF00905"/>
    </source>
</evidence>
<evidence type="ECO:0000256" key="15">
    <source>
        <dbReference type="ARBA" id="ARBA00023316"/>
    </source>
</evidence>
<dbReference type="EMBL" id="RJUL01000001">
    <property type="protein sequence ID" value="ROQ30776.1"/>
    <property type="molecule type" value="Genomic_DNA"/>
</dbReference>
<evidence type="ECO:0000313" key="20">
    <source>
        <dbReference type="Proteomes" id="UP000268033"/>
    </source>
</evidence>
<dbReference type="STRING" id="584787.GCA_001247655_03635"/>
<dbReference type="GO" id="GO:0000917">
    <property type="term" value="P:division septum assembly"/>
    <property type="evidence" value="ECO:0007669"/>
    <property type="project" value="UniProtKB-KW"/>
</dbReference>
<dbReference type="Proteomes" id="UP000268033">
    <property type="component" value="Unassembled WGS sequence"/>
</dbReference>
<comment type="function">
    <text evidence="16">Catalyzes cross-linking of the peptidoglycan cell wall at the division septum.</text>
</comment>
<evidence type="ECO:0000256" key="9">
    <source>
        <dbReference type="ARBA" id="ARBA00022960"/>
    </source>
</evidence>
<dbReference type="SUPFAM" id="SSF56601">
    <property type="entry name" value="beta-lactamase/transpeptidase-like"/>
    <property type="match status" value="1"/>
</dbReference>
<organism evidence="19 20">
    <name type="scientific">Gallaecimonas pentaromativorans</name>
    <dbReference type="NCBI Taxonomy" id="584787"/>
    <lineage>
        <taxon>Bacteria</taxon>
        <taxon>Pseudomonadati</taxon>
        <taxon>Pseudomonadota</taxon>
        <taxon>Gammaproteobacteria</taxon>
        <taxon>Enterobacterales</taxon>
        <taxon>Gallaecimonadaceae</taxon>
        <taxon>Gallaecimonas</taxon>
    </lineage>
</organism>
<dbReference type="Gene3D" id="3.40.710.10">
    <property type="entry name" value="DD-peptidase/beta-lactamase superfamily"/>
    <property type="match status" value="1"/>
</dbReference>
<evidence type="ECO:0000256" key="7">
    <source>
        <dbReference type="ARBA" id="ARBA00022692"/>
    </source>
</evidence>
<dbReference type="Pfam" id="PF00905">
    <property type="entry name" value="Transpeptidase"/>
    <property type="match status" value="1"/>
</dbReference>
<keyword evidence="8 16" id="KW-0378">Hydrolase</keyword>
<keyword evidence="6 16" id="KW-0645">Protease</keyword>
<dbReference type="InterPro" id="IPR001460">
    <property type="entry name" value="PCN-bd_Tpept"/>
</dbReference>
<comment type="subcellular location">
    <subcellularLocation>
        <location evidence="1">Membrane</location>
    </subcellularLocation>
</comment>
<proteinExistence type="inferred from homology"/>
<evidence type="ECO:0000256" key="14">
    <source>
        <dbReference type="ARBA" id="ARBA00023306"/>
    </source>
</evidence>
<keyword evidence="20" id="KW-1185">Reference proteome</keyword>
<evidence type="ECO:0000256" key="4">
    <source>
        <dbReference type="ARBA" id="ARBA00022618"/>
    </source>
</evidence>
<reference evidence="19 20" key="1">
    <citation type="submission" date="2018-11" db="EMBL/GenBank/DDBJ databases">
        <title>Genomic Encyclopedia of Type Strains, Phase IV (KMG-IV): sequencing the most valuable type-strain genomes for metagenomic binning, comparative biology and taxonomic classification.</title>
        <authorList>
            <person name="Goeker M."/>
        </authorList>
    </citation>
    <scope>NUCLEOTIDE SEQUENCE [LARGE SCALE GENOMIC DNA]</scope>
    <source>
        <strain evidence="19 20">DSM 21945</strain>
    </source>
</reference>
<dbReference type="GO" id="GO:0009252">
    <property type="term" value="P:peptidoglycan biosynthetic process"/>
    <property type="evidence" value="ECO:0007669"/>
    <property type="project" value="UniProtKB-UniRule"/>
</dbReference>
<dbReference type="Gene3D" id="3.30.450.330">
    <property type="match status" value="1"/>
</dbReference>
<keyword evidence="4 16" id="KW-0132">Cell division</keyword>
<dbReference type="InterPro" id="IPR005311">
    <property type="entry name" value="PBP_dimer"/>
</dbReference>
<evidence type="ECO:0000256" key="11">
    <source>
        <dbReference type="ARBA" id="ARBA00022989"/>
    </source>
</evidence>
<comment type="catalytic activity">
    <reaction evidence="16">
        <text>Preferential cleavage: (Ac)2-L-Lys-D-Ala-|-D-Ala. Also transpeptidation of peptidyl-alanyl moieties that are N-acyl substituents of D-alanine.</text>
        <dbReference type="EC" id="3.4.16.4"/>
    </reaction>
</comment>
<dbReference type="GO" id="GO:0006508">
    <property type="term" value="P:proteolysis"/>
    <property type="evidence" value="ECO:0007669"/>
    <property type="project" value="UniProtKB-KW"/>
</dbReference>
<evidence type="ECO:0000256" key="8">
    <source>
        <dbReference type="ARBA" id="ARBA00022801"/>
    </source>
</evidence>
<feature type="domain" description="Penicillin-binding protein transpeptidase" evidence="17">
    <location>
        <begin position="255"/>
        <end position="551"/>
    </location>
</feature>
<dbReference type="PANTHER" id="PTHR30627">
    <property type="entry name" value="PEPTIDOGLYCAN D,D-TRANSPEPTIDASE"/>
    <property type="match status" value="1"/>
</dbReference>
<dbReference type="SUPFAM" id="SSF56519">
    <property type="entry name" value="Penicillin binding protein dimerisation domain"/>
    <property type="match status" value="1"/>
</dbReference>
<name>A0A3N1Q1R0_9GAMM</name>
<accession>A0A3N1Q1R0</accession>
<keyword evidence="5 16" id="KW-0121">Carboxypeptidase</keyword>
<evidence type="ECO:0000256" key="2">
    <source>
        <dbReference type="ARBA" id="ARBA00022475"/>
    </source>
</evidence>
<keyword evidence="10 16" id="KW-0573">Peptidoglycan synthesis</keyword>
<comment type="caution">
    <text evidence="19">The sequence shown here is derived from an EMBL/GenBank/DDBJ whole genome shotgun (WGS) entry which is preliminary data.</text>
</comment>
<evidence type="ECO:0000256" key="13">
    <source>
        <dbReference type="ARBA" id="ARBA00023210"/>
    </source>
</evidence>
<evidence type="ECO:0000256" key="3">
    <source>
        <dbReference type="ARBA" id="ARBA00022519"/>
    </source>
</evidence>
<dbReference type="GO" id="GO:0008955">
    <property type="term" value="F:peptidoglycan glycosyltransferase activity"/>
    <property type="evidence" value="ECO:0007669"/>
    <property type="project" value="InterPro"/>
</dbReference>
<keyword evidence="11 16" id="KW-1133">Transmembrane helix</keyword>
<dbReference type="GO" id="GO:0009002">
    <property type="term" value="F:serine-type D-Ala-D-Ala carboxypeptidase activity"/>
    <property type="evidence" value="ECO:0007669"/>
    <property type="project" value="UniProtKB-UniRule"/>
</dbReference>
<keyword evidence="13 16" id="KW-0717">Septation</keyword>
<comment type="similarity">
    <text evidence="16">Belongs to the transpeptidase family. FtsI subfamily.</text>
</comment>
<feature type="active site" description="Acyl-ester intermediate" evidence="16">
    <location>
        <position position="302"/>
    </location>
</feature>
<dbReference type="HAMAP" id="MF_02080">
    <property type="entry name" value="FtsI_transpept"/>
    <property type="match status" value="1"/>
</dbReference>
<dbReference type="Pfam" id="PF03717">
    <property type="entry name" value="PBP_dimer"/>
    <property type="match status" value="1"/>
</dbReference>
<dbReference type="InterPro" id="IPR012338">
    <property type="entry name" value="Beta-lactam/transpept-like"/>
</dbReference>
<dbReference type="GO" id="GO:0071555">
    <property type="term" value="P:cell wall organization"/>
    <property type="evidence" value="ECO:0007669"/>
    <property type="project" value="UniProtKB-KW"/>
</dbReference>
<keyword evidence="3 16" id="KW-0997">Cell inner membrane</keyword>
<dbReference type="GO" id="GO:0043093">
    <property type="term" value="P:FtsZ-dependent cytokinesis"/>
    <property type="evidence" value="ECO:0007669"/>
    <property type="project" value="UniProtKB-UniRule"/>
</dbReference>
<dbReference type="RefSeq" id="WP_050659098.1">
    <property type="nucleotide sequence ID" value="NZ_JBLXAC010000002.1"/>
</dbReference>
<dbReference type="Gene3D" id="3.90.1310.10">
    <property type="entry name" value="Penicillin-binding protein 2a (Domain 2)"/>
    <property type="match status" value="1"/>
</dbReference>
<dbReference type="UniPathway" id="UPA00219"/>
<keyword evidence="9 16" id="KW-0133">Cell shape</keyword>
<keyword evidence="12 16" id="KW-0472">Membrane</keyword>
<gene>
    <name evidence="16" type="primary">ftsI</name>
    <name evidence="19" type="ORF">EDC28_101468</name>
</gene>
<dbReference type="InterPro" id="IPR050515">
    <property type="entry name" value="Beta-lactam/transpept"/>
</dbReference>
<dbReference type="GO" id="GO:0008658">
    <property type="term" value="F:penicillin binding"/>
    <property type="evidence" value="ECO:0007669"/>
    <property type="project" value="InterPro"/>
</dbReference>
<dbReference type="GO" id="GO:0008360">
    <property type="term" value="P:regulation of cell shape"/>
    <property type="evidence" value="ECO:0007669"/>
    <property type="project" value="UniProtKB-KW"/>
</dbReference>